<dbReference type="Pfam" id="PF21205">
    <property type="entry name" value="Rep3_C"/>
    <property type="match status" value="1"/>
</dbReference>
<dbReference type="SUPFAM" id="SSF46785">
    <property type="entry name" value="Winged helix' DNA-binding domain"/>
    <property type="match status" value="1"/>
</dbReference>
<sequence>MSFSESSVQQASHPLGYDVVKWDNAMNDISLASLSVVEMNLFTAICAQIVEREADEIHLSYSALRELMQYKNRSTKRFAKMVLNATRQIRHFSVSYKHGTKIGEGQLFYNIEADTVTGDVTVTVNRRVLGVLNDLTNNFTLFLQPDWVRLNSKYAKMIYLMVMQWRTTGRTITISVEDFRRRLGIPQTMKTAEVTRQIIKPTVKQLNTNGLIPNFKITPIKEGYSYTKYQLSFDPLPRLKNVTSHQLARINRLSEIATAKNPATANQFDETERRILANGALNGPEAHRRVQQNRLEQQRQLPQIPIFKLTD</sequence>
<dbReference type="OrthoDB" id="9765378at2"/>
<dbReference type="Proteomes" id="UP000051955">
    <property type="component" value="Unassembled WGS sequence"/>
</dbReference>
<dbReference type="InterPro" id="IPR000525">
    <property type="entry name" value="Initiator_Rep_WH1"/>
</dbReference>
<comment type="caution">
    <text evidence="3">The sequence shown here is derived from an EMBL/GenBank/DDBJ whole genome shotgun (WGS) entry which is preliminary data.</text>
</comment>
<dbReference type="Gene3D" id="1.10.10.10">
    <property type="entry name" value="Winged helix-like DNA-binding domain superfamily/Winged helix DNA-binding domain"/>
    <property type="match status" value="2"/>
</dbReference>
<dbReference type="Pfam" id="PF01051">
    <property type="entry name" value="Rep3_N"/>
    <property type="match status" value="1"/>
</dbReference>
<dbReference type="GO" id="GO:0006270">
    <property type="term" value="P:DNA replication initiation"/>
    <property type="evidence" value="ECO:0007669"/>
    <property type="project" value="InterPro"/>
</dbReference>
<accession>A0A0R1LRY4</accession>
<dbReference type="STRING" id="1423715.FD25_GL002401"/>
<dbReference type="InterPro" id="IPR036390">
    <property type="entry name" value="WH_DNA-bd_sf"/>
</dbReference>
<gene>
    <name evidence="3" type="ORF">FD25_GL002401</name>
</gene>
<dbReference type="GO" id="GO:0003887">
    <property type="term" value="F:DNA-directed DNA polymerase activity"/>
    <property type="evidence" value="ECO:0007669"/>
    <property type="project" value="InterPro"/>
</dbReference>
<dbReference type="EMBL" id="AZDV01000005">
    <property type="protein sequence ID" value="KRK95940.1"/>
    <property type="molecule type" value="Genomic_DNA"/>
</dbReference>
<evidence type="ECO:0000313" key="3">
    <source>
        <dbReference type="EMBL" id="KRK95940.1"/>
    </source>
</evidence>
<comment type="similarity">
    <text evidence="1">Belongs to the initiator RepB protein family.</text>
</comment>
<dbReference type="PATRIC" id="fig|1423715.3.peg.2478"/>
<dbReference type="InterPro" id="IPR036388">
    <property type="entry name" value="WH-like_DNA-bd_sf"/>
</dbReference>
<keyword evidence="4" id="KW-1185">Reference proteome</keyword>
<feature type="domain" description="Initiator Rep protein WH1" evidence="2">
    <location>
        <begin position="20"/>
        <end position="161"/>
    </location>
</feature>
<evidence type="ECO:0000256" key="1">
    <source>
        <dbReference type="ARBA" id="ARBA00038283"/>
    </source>
</evidence>
<protein>
    <recommendedName>
        <fullName evidence="2">Initiator Rep protein WH1 domain-containing protein</fullName>
    </recommendedName>
</protein>
<evidence type="ECO:0000313" key="4">
    <source>
        <dbReference type="Proteomes" id="UP000051955"/>
    </source>
</evidence>
<dbReference type="RefSeq" id="WP_057801180.1">
    <property type="nucleotide sequence ID" value="NZ_AZDV01000005.1"/>
</dbReference>
<proteinExistence type="inferred from homology"/>
<dbReference type="AlphaFoldDB" id="A0A0R1LRY4"/>
<evidence type="ECO:0000259" key="2">
    <source>
        <dbReference type="Pfam" id="PF01051"/>
    </source>
</evidence>
<reference evidence="3 4" key="1">
    <citation type="journal article" date="2015" name="Genome Announc.">
        <title>Expanding the biotechnology potential of lactobacilli through comparative genomics of 213 strains and associated genera.</title>
        <authorList>
            <person name="Sun Z."/>
            <person name="Harris H.M."/>
            <person name="McCann A."/>
            <person name="Guo C."/>
            <person name="Argimon S."/>
            <person name="Zhang W."/>
            <person name="Yang X."/>
            <person name="Jeffery I.B."/>
            <person name="Cooney J.C."/>
            <person name="Kagawa T.F."/>
            <person name="Liu W."/>
            <person name="Song Y."/>
            <person name="Salvetti E."/>
            <person name="Wrobel A."/>
            <person name="Rasinkangas P."/>
            <person name="Parkhill J."/>
            <person name="Rea M.C."/>
            <person name="O'Sullivan O."/>
            <person name="Ritari J."/>
            <person name="Douillard F.P."/>
            <person name="Paul Ross R."/>
            <person name="Yang R."/>
            <person name="Briner A.E."/>
            <person name="Felis G.E."/>
            <person name="de Vos W.M."/>
            <person name="Barrangou R."/>
            <person name="Klaenhammer T.R."/>
            <person name="Caufield P.W."/>
            <person name="Cui Y."/>
            <person name="Zhang H."/>
            <person name="O'Toole P.W."/>
        </authorList>
    </citation>
    <scope>NUCLEOTIDE SEQUENCE [LARGE SCALE GENOMIC DNA]</scope>
    <source>
        <strain evidence="3 4">DSM 19394</strain>
    </source>
</reference>
<organism evidence="3 4">
    <name type="scientific">Levilactobacillus acidifarinae DSM 19394 = JCM 15949</name>
    <dbReference type="NCBI Taxonomy" id="1423715"/>
    <lineage>
        <taxon>Bacteria</taxon>
        <taxon>Bacillati</taxon>
        <taxon>Bacillota</taxon>
        <taxon>Bacilli</taxon>
        <taxon>Lactobacillales</taxon>
        <taxon>Lactobacillaceae</taxon>
        <taxon>Levilactobacillus</taxon>
    </lineage>
</organism>
<name>A0A0R1LRY4_9LACO</name>